<comment type="caution">
    <text evidence="1">The sequence shown here is derived from an EMBL/GenBank/DDBJ whole genome shotgun (WGS) entry which is preliminary data.</text>
</comment>
<dbReference type="EMBL" id="LBMM01025359">
    <property type="protein sequence ID" value="KMQ82448.1"/>
    <property type="molecule type" value="Genomic_DNA"/>
</dbReference>
<dbReference type="Proteomes" id="UP000036403">
    <property type="component" value="Unassembled WGS sequence"/>
</dbReference>
<keyword evidence="2" id="KW-1185">Reference proteome</keyword>
<sequence>MRKHNAKQALKRAGRGLAVLYRDPKPRHIGMLVAIKRKWLSIQSHLGTADVANPYGKALIAAKGFTAISWQ</sequence>
<dbReference type="PaxDb" id="67767-A0A0J7JW38"/>
<gene>
    <name evidence="1" type="ORF">RF55_22950</name>
</gene>
<name>A0A0J7JW38_LASNI</name>
<organism evidence="1 2">
    <name type="scientific">Lasius niger</name>
    <name type="common">Black garden ant</name>
    <dbReference type="NCBI Taxonomy" id="67767"/>
    <lineage>
        <taxon>Eukaryota</taxon>
        <taxon>Metazoa</taxon>
        <taxon>Ecdysozoa</taxon>
        <taxon>Arthropoda</taxon>
        <taxon>Hexapoda</taxon>
        <taxon>Insecta</taxon>
        <taxon>Pterygota</taxon>
        <taxon>Neoptera</taxon>
        <taxon>Endopterygota</taxon>
        <taxon>Hymenoptera</taxon>
        <taxon>Apocrita</taxon>
        <taxon>Aculeata</taxon>
        <taxon>Formicoidea</taxon>
        <taxon>Formicidae</taxon>
        <taxon>Formicinae</taxon>
        <taxon>Lasius</taxon>
        <taxon>Lasius</taxon>
    </lineage>
</organism>
<evidence type="ECO:0000313" key="1">
    <source>
        <dbReference type="EMBL" id="KMQ82448.1"/>
    </source>
</evidence>
<dbReference type="AlphaFoldDB" id="A0A0J7JW38"/>
<protein>
    <submittedName>
        <fullName evidence="1">Uncharacterized protein</fullName>
    </submittedName>
</protein>
<reference evidence="1 2" key="1">
    <citation type="submission" date="2015-04" db="EMBL/GenBank/DDBJ databases">
        <title>Lasius niger genome sequencing.</title>
        <authorList>
            <person name="Konorov E.A."/>
            <person name="Nikitin M.A."/>
            <person name="Kirill M.V."/>
            <person name="Chang P."/>
        </authorList>
    </citation>
    <scope>NUCLEOTIDE SEQUENCE [LARGE SCALE GENOMIC DNA]</scope>
    <source>
        <tissue evidence="1">Whole</tissue>
    </source>
</reference>
<proteinExistence type="predicted"/>
<evidence type="ECO:0000313" key="2">
    <source>
        <dbReference type="Proteomes" id="UP000036403"/>
    </source>
</evidence>
<accession>A0A0J7JW38</accession>